<keyword evidence="2" id="KW-0812">Transmembrane</keyword>
<dbReference type="PANTHER" id="PTHR35297:SF2">
    <property type="entry name" value="PROTEIN, PUTATIVE-RELATED"/>
    <property type="match status" value="1"/>
</dbReference>
<feature type="transmembrane region" description="Helical" evidence="2">
    <location>
        <begin position="67"/>
        <end position="89"/>
    </location>
</feature>
<accession>A0AA38TDX0</accession>
<feature type="non-terminal residue" evidence="3">
    <location>
        <position position="1"/>
    </location>
</feature>
<evidence type="ECO:0000313" key="4">
    <source>
        <dbReference type="Proteomes" id="UP001172457"/>
    </source>
</evidence>
<feature type="region of interest" description="Disordered" evidence="1">
    <location>
        <begin position="27"/>
        <end position="58"/>
    </location>
</feature>
<dbReference type="PANTHER" id="PTHR35297">
    <property type="entry name" value="PROTEIN, PUTATIVE-RELATED"/>
    <property type="match status" value="1"/>
</dbReference>
<keyword evidence="4" id="KW-1185">Reference proteome</keyword>
<evidence type="ECO:0000256" key="2">
    <source>
        <dbReference type="SAM" id="Phobius"/>
    </source>
</evidence>
<evidence type="ECO:0000256" key="1">
    <source>
        <dbReference type="SAM" id="MobiDB-lite"/>
    </source>
</evidence>
<dbReference type="EMBL" id="JARYMX010000005">
    <property type="protein sequence ID" value="KAJ9549597.1"/>
    <property type="molecule type" value="Genomic_DNA"/>
</dbReference>
<evidence type="ECO:0000313" key="3">
    <source>
        <dbReference type="EMBL" id="KAJ9549597.1"/>
    </source>
</evidence>
<dbReference type="AlphaFoldDB" id="A0AA38TDX0"/>
<comment type="caution">
    <text evidence="3">The sequence shown here is derived from an EMBL/GenBank/DDBJ whole genome shotgun (WGS) entry which is preliminary data.</text>
</comment>
<keyword evidence="2" id="KW-0472">Membrane</keyword>
<organism evidence="3 4">
    <name type="scientific">Centaurea solstitialis</name>
    <name type="common">yellow star-thistle</name>
    <dbReference type="NCBI Taxonomy" id="347529"/>
    <lineage>
        <taxon>Eukaryota</taxon>
        <taxon>Viridiplantae</taxon>
        <taxon>Streptophyta</taxon>
        <taxon>Embryophyta</taxon>
        <taxon>Tracheophyta</taxon>
        <taxon>Spermatophyta</taxon>
        <taxon>Magnoliopsida</taxon>
        <taxon>eudicotyledons</taxon>
        <taxon>Gunneridae</taxon>
        <taxon>Pentapetalae</taxon>
        <taxon>asterids</taxon>
        <taxon>campanulids</taxon>
        <taxon>Asterales</taxon>
        <taxon>Asteraceae</taxon>
        <taxon>Carduoideae</taxon>
        <taxon>Cardueae</taxon>
        <taxon>Centaureinae</taxon>
        <taxon>Centaurea</taxon>
    </lineage>
</organism>
<gene>
    <name evidence="3" type="ORF">OSB04_022140</name>
</gene>
<name>A0AA38TDX0_9ASTR</name>
<reference evidence="3" key="1">
    <citation type="submission" date="2023-03" db="EMBL/GenBank/DDBJ databases">
        <title>Chromosome-scale reference genome and RAD-based genetic map of yellow starthistle (Centaurea solstitialis) reveal putative structural variation and QTLs associated with invader traits.</title>
        <authorList>
            <person name="Reatini B."/>
            <person name="Cang F.A."/>
            <person name="Jiang Q."/>
            <person name="Mckibben M.T.W."/>
            <person name="Barker M.S."/>
            <person name="Rieseberg L.H."/>
            <person name="Dlugosch K.M."/>
        </authorList>
    </citation>
    <scope>NUCLEOTIDE SEQUENCE</scope>
    <source>
        <strain evidence="3">CAN-66</strain>
        <tissue evidence="3">Leaf</tissue>
    </source>
</reference>
<sequence length="146" mass="16301">MHRQSLCSPASKHGIVAGAGVIKDDNINNKLSPEDHRKEKLLADDEDEENQLNNNNQPKSMLISSSFSFRFIHLIPLLTLFCFIILYLASHDPSEKVGLITTHLAQFGGFTTLSSEKNVIDSSGFVIEKNDISANWRKYKELAATI</sequence>
<feature type="compositionally biased region" description="Basic and acidic residues" evidence="1">
    <location>
        <begin position="27"/>
        <end position="43"/>
    </location>
</feature>
<keyword evidence="2" id="KW-1133">Transmembrane helix</keyword>
<proteinExistence type="predicted"/>
<protein>
    <submittedName>
        <fullName evidence="3">Uncharacterized protein</fullName>
    </submittedName>
</protein>
<dbReference type="Proteomes" id="UP001172457">
    <property type="component" value="Chromosome 5"/>
</dbReference>